<accession>A0A0M3JTH4</accession>
<organism evidence="2">
    <name type="scientific">Anisakis simplex</name>
    <name type="common">Herring worm</name>
    <dbReference type="NCBI Taxonomy" id="6269"/>
    <lineage>
        <taxon>Eukaryota</taxon>
        <taxon>Metazoa</taxon>
        <taxon>Ecdysozoa</taxon>
        <taxon>Nematoda</taxon>
        <taxon>Chromadorea</taxon>
        <taxon>Rhabditida</taxon>
        <taxon>Spirurina</taxon>
        <taxon>Ascaridomorpha</taxon>
        <taxon>Ascaridoidea</taxon>
        <taxon>Anisakidae</taxon>
        <taxon>Anisakis</taxon>
        <taxon>Anisakis simplex complex</taxon>
    </lineage>
</organism>
<name>A0A0M3JTH4_ANISI</name>
<protein>
    <submittedName>
        <fullName evidence="2">Ovule protein</fullName>
    </submittedName>
</protein>
<sequence length="46" mass="5182">LIPPSYEWAIKHMRKSKKEQLSSPSSSSSSKDEKTTESTIHGCFKV</sequence>
<evidence type="ECO:0000256" key="1">
    <source>
        <dbReference type="SAM" id="MobiDB-lite"/>
    </source>
</evidence>
<proteinExistence type="predicted"/>
<dbReference type="WBParaSite" id="ASIM_0001133101-mRNA-1">
    <property type="protein sequence ID" value="ASIM_0001133101-mRNA-1"/>
    <property type="gene ID" value="ASIM_0001133101"/>
</dbReference>
<feature type="region of interest" description="Disordered" evidence="1">
    <location>
        <begin position="13"/>
        <end position="46"/>
    </location>
</feature>
<dbReference type="AlphaFoldDB" id="A0A0M3JTH4"/>
<reference evidence="2" key="1">
    <citation type="submission" date="2017-02" db="UniProtKB">
        <authorList>
            <consortium name="WormBaseParasite"/>
        </authorList>
    </citation>
    <scope>IDENTIFICATION</scope>
</reference>
<evidence type="ECO:0000313" key="2">
    <source>
        <dbReference type="WBParaSite" id="ASIM_0001133101-mRNA-1"/>
    </source>
</evidence>